<dbReference type="RefSeq" id="WP_209403689.1">
    <property type="nucleotide sequence ID" value="NZ_JAGIYQ010000003.1"/>
</dbReference>
<accession>A0A940SIB1</accession>
<comment type="similarity">
    <text evidence="2">Belongs to the BshC family.</text>
</comment>
<dbReference type="GO" id="GO:0016874">
    <property type="term" value="F:ligase activity"/>
    <property type="evidence" value="ECO:0007669"/>
    <property type="project" value="UniProtKB-UniRule"/>
</dbReference>
<dbReference type="Pfam" id="PF24850">
    <property type="entry name" value="CC_BshC"/>
    <property type="match status" value="1"/>
</dbReference>
<evidence type="ECO:0000256" key="2">
    <source>
        <dbReference type="HAMAP-Rule" id="MF_01867"/>
    </source>
</evidence>
<feature type="domain" description="Bacillithiol biosynthesis BshC C-terminal coiled-coil" evidence="4">
    <location>
        <begin position="383"/>
        <end position="541"/>
    </location>
</feature>
<evidence type="ECO:0000259" key="4">
    <source>
        <dbReference type="Pfam" id="PF24850"/>
    </source>
</evidence>
<evidence type="ECO:0000256" key="1">
    <source>
        <dbReference type="ARBA" id="ARBA00022598"/>
    </source>
</evidence>
<evidence type="ECO:0000313" key="5">
    <source>
        <dbReference type="EMBL" id="MBP0724805.1"/>
    </source>
</evidence>
<name>A0A940SIB1_9BACI</name>
<keyword evidence="1 2" id="KW-0436">Ligase</keyword>
<proteinExistence type="inferred from homology"/>
<dbReference type="EC" id="6.-.-.-" evidence="2"/>
<evidence type="ECO:0000259" key="3">
    <source>
        <dbReference type="Pfam" id="PF10079"/>
    </source>
</evidence>
<keyword evidence="6" id="KW-1185">Reference proteome</keyword>
<feature type="coiled-coil region" evidence="2">
    <location>
        <begin position="455"/>
        <end position="482"/>
    </location>
</feature>
<evidence type="ECO:0000313" key="6">
    <source>
        <dbReference type="Proteomes" id="UP000682134"/>
    </source>
</evidence>
<protein>
    <recommendedName>
        <fullName evidence="2">Putative cysteine ligase BshC</fullName>
        <ecNumber evidence="2">6.-.-.-</ecNumber>
    </recommendedName>
</protein>
<dbReference type="PIRSF" id="PIRSF012535">
    <property type="entry name" value="UCP012535"/>
    <property type="match status" value="1"/>
</dbReference>
<feature type="domain" description="Bacillithiol biosynthesis BshC N-terminal Rossmann-like" evidence="3">
    <location>
        <begin position="1"/>
        <end position="380"/>
    </location>
</feature>
<dbReference type="AlphaFoldDB" id="A0A940SIB1"/>
<keyword evidence="2" id="KW-0175">Coiled coil</keyword>
<dbReference type="Proteomes" id="UP000682134">
    <property type="component" value="Unassembled WGS sequence"/>
</dbReference>
<reference evidence="5" key="1">
    <citation type="submission" date="2021-04" db="EMBL/GenBank/DDBJ databases">
        <title>Genome seq and assembly of Bacillus sp.</title>
        <authorList>
            <person name="Chhetri G."/>
        </authorList>
    </citation>
    <scope>NUCLEOTIDE SEQUENCE</scope>
    <source>
        <strain evidence="5">RG28</strain>
    </source>
</reference>
<comment type="caution">
    <text evidence="5">The sequence shown here is derived from an EMBL/GenBank/DDBJ whole genome shotgun (WGS) entry which is preliminary data.</text>
</comment>
<organism evidence="5 6">
    <name type="scientific">Gottfriedia endophytica</name>
    <dbReference type="NCBI Taxonomy" id="2820819"/>
    <lineage>
        <taxon>Bacteria</taxon>
        <taxon>Bacillati</taxon>
        <taxon>Bacillota</taxon>
        <taxon>Bacilli</taxon>
        <taxon>Bacillales</taxon>
        <taxon>Bacillaceae</taxon>
        <taxon>Gottfriedia</taxon>
    </lineage>
</organism>
<comment type="function">
    <text evidence="2">Involved in bacillithiol (BSH) biosynthesis. May catalyze the last step of the pathway, the addition of cysteine to glucosamine malate (GlcN-Mal) to generate BSH.</text>
</comment>
<dbReference type="HAMAP" id="MF_01867">
    <property type="entry name" value="BshC"/>
    <property type="match status" value="1"/>
</dbReference>
<dbReference type="InterPro" id="IPR055398">
    <property type="entry name" value="Rossmann-like_BshC"/>
</dbReference>
<dbReference type="InterPro" id="IPR055399">
    <property type="entry name" value="CC_BshC"/>
</dbReference>
<dbReference type="EMBL" id="JAGIYQ010000003">
    <property type="protein sequence ID" value="MBP0724805.1"/>
    <property type="molecule type" value="Genomic_DNA"/>
</dbReference>
<sequence length="542" mass="63838">MKISQIKTTHSNKLVNDFINGETNIKKFFNRSPLVKEDIEKRVQFLKTQQYNRSELVDALLSFHKKYDAGEKAVQNVQKLLNEDTLVVIGGQQAGLLTGPLYSIHKIISIINLAKKYEEDYGLSVVPVFWIAGEDHDLDEINHVFIQLKNQIKKQTYFQRNSSAHSASKTILDQNELRKWLTKIFESYEETNYSNELLKLIEEIAIGSETFVDFFAKLSFRLFEKEGLVLIDADDEVVRQIESKMFGEMICKQDDVRHALKTTQTKLIEEGYQQSLHIAENSVHLFYHANEGRLLLEVDEENELFMTKNKQYRFTKDELLQIATEKPHFLSNNVVTRPVMQEFLFPTISFVGGPGEIAYWAELKEVFNVFEMEMPPVFLRHSFTIIERNILSAMSDFHVEIEDIFSPEFTQLKEKWLQNELKINYKEKIQAVRDQIKEIHVPLQEMVAETTPNLRDFAKENYRKIDEQLSFVEKKMEQTIEKQHSEQIQKWDRILNQLCPNNKPQERVWNVFYYLNKYGINFVHDLCRLELTWDSEQQIVLL</sequence>
<dbReference type="Pfam" id="PF10079">
    <property type="entry name" value="Rossmann-like_BshC"/>
    <property type="match status" value="1"/>
</dbReference>
<gene>
    <name evidence="2 5" type="primary">bshC</name>
    <name evidence="5" type="ORF">J5Y03_06325</name>
</gene>
<dbReference type="InterPro" id="IPR011199">
    <property type="entry name" value="Bacillithiol_biosynth_BshC"/>
</dbReference>
<dbReference type="NCBIfam" id="TIGR03998">
    <property type="entry name" value="thiol_BshC"/>
    <property type="match status" value="1"/>
</dbReference>